<dbReference type="EMBL" id="UYRW01004392">
    <property type="protein sequence ID" value="VDM92604.1"/>
    <property type="molecule type" value="Genomic_DNA"/>
</dbReference>
<proteinExistence type="predicted"/>
<feature type="non-terminal residue" evidence="1">
    <location>
        <position position="25"/>
    </location>
</feature>
<dbReference type="Proteomes" id="UP000271087">
    <property type="component" value="Unassembled WGS sequence"/>
</dbReference>
<dbReference type="AlphaFoldDB" id="A0A3P7JNU2"/>
<organism evidence="1 2">
    <name type="scientific">Onchocerca ochengi</name>
    <name type="common">Filarial nematode worm</name>
    <dbReference type="NCBI Taxonomy" id="42157"/>
    <lineage>
        <taxon>Eukaryota</taxon>
        <taxon>Metazoa</taxon>
        <taxon>Ecdysozoa</taxon>
        <taxon>Nematoda</taxon>
        <taxon>Chromadorea</taxon>
        <taxon>Rhabditida</taxon>
        <taxon>Spirurina</taxon>
        <taxon>Spiruromorpha</taxon>
        <taxon>Filarioidea</taxon>
        <taxon>Onchocercidae</taxon>
        <taxon>Onchocerca</taxon>
    </lineage>
</organism>
<reference evidence="1 2" key="1">
    <citation type="submission" date="2018-08" db="EMBL/GenBank/DDBJ databases">
        <authorList>
            <person name="Laetsch R D."/>
            <person name="Stevens L."/>
            <person name="Kumar S."/>
            <person name="Blaxter L. M."/>
        </authorList>
    </citation>
    <scope>NUCLEOTIDE SEQUENCE [LARGE SCALE GENOMIC DNA]</scope>
</reference>
<protein>
    <submittedName>
        <fullName evidence="1">Uncharacterized protein</fullName>
    </submittedName>
</protein>
<evidence type="ECO:0000313" key="2">
    <source>
        <dbReference type="Proteomes" id="UP000271087"/>
    </source>
</evidence>
<gene>
    <name evidence="1" type="ORF">NOO_LOCUS9268</name>
</gene>
<name>A0A3P7JNU2_ONCOC</name>
<accession>A0A3P7JNU2</accession>
<keyword evidence="2" id="KW-1185">Reference proteome</keyword>
<sequence length="25" mass="2833">MARCEMNQTLSESISLPLKRHPFSG</sequence>
<evidence type="ECO:0000313" key="1">
    <source>
        <dbReference type="EMBL" id="VDM92604.1"/>
    </source>
</evidence>